<feature type="chain" id="PRO_5043089126" description="Pectinesterase" evidence="7">
    <location>
        <begin position="32"/>
        <end position="515"/>
    </location>
</feature>
<dbReference type="InterPro" id="IPR012334">
    <property type="entry name" value="Pectin_lyas_fold"/>
</dbReference>
<dbReference type="Pfam" id="PF01095">
    <property type="entry name" value="Pectinesterase"/>
    <property type="match status" value="2"/>
</dbReference>
<dbReference type="GO" id="GO:0004857">
    <property type="term" value="F:enzyme inhibitor activity"/>
    <property type="evidence" value="ECO:0007669"/>
    <property type="project" value="InterPro"/>
</dbReference>
<dbReference type="SMART" id="SM00856">
    <property type="entry name" value="PMEI"/>
    <property type="match status" value="1"/>
</dbReference>
<dbReference type="FunFam" id="2.160.20.10:FF:000001">
    <property type="entry name" value="Pectinesterase"/>
    <property type="match status" value="1"/>
</dbReference>
<evidence type="ECO:0000313" key="10">
    <source>
        <dbReference type="Proteomes" id="UP000775213"/>
    </source>
</evidence>
<proteinExistence type="inferred from homology"/>
<dbReference type="InterPro" id="IPR006501">
    <property type="entry name" value="Pectinesterase_inhib_dom"/>
</dbReference>
<dbReference type="Gene3D" id="1.20.140.40">
    <property type="entry name" value="Invertase/pectin methylesterase inhibitor family protein"/>
    <property type="match status" value="1"/>
</dbReference>
<keyword evidence="4 7" id="KW-0378">Hydrolase</keyword>
<dbReference type="PROSITE" id="PS00503">
    <property type="entry name" value="PECTINESTERASE_2"/>
    <property type="match status" value="1"/>
</dbReference>
<keyword evidence="10" id="KW-1185">Reference proteome</keyword>
<dbReference type="InterPro" id="IPR033131">
    <property type="entry name" value="Pectinesterase_Asp_AS"/>
</dbReference>
<evidence type="ECO:0000256" key="2">
    <source>
        <dbReference type="ARBA" id="ARBA00006027"/>
    </source>
</evidence>
<dbReference type="SUPFAM" id="SSF101148">
    <property type="entry name" value="Plant invertase/pectin methylesterase inhibitor"/>
    <property type="match status" value="1"/>
</dbReference>
<dbReference type="EC" id="3.1.1.11" evidence="7"/>
<evidence type="ECO:0000256" key="6">
    <source>
        <dbReference type="PROSITE-ProRule" id="PRU10040"/>
    </source>
</evidence>
<dbReference type="InterPro" id="IPR011050">
    <property type="entry name" value="Pectin_lyase_fold/virulence"/>
</dbReference>
<dbReference type="InterPro" id="IPR000070">
    <property type="entry name" value="Pectinesterase_cat"/>
</dbReference>
<dbReference type="GO" id="GO:0042545">
    <property type="term" value="P:cell wall modification"/>
    <property type="evidence" value="ECO:0007669"/>
    <property type="project" value="UniProtKB-UniRule"/>
</dbReference>
<dbReference type="AlphaFoldDB" id="A0AAV7HR92"/>
<dbReference type="GO" id="GO:0030599">
    <property type="term" value="F:pectinesterase activity"/>
    <property type="evidence" value="ECO:0007669"/>
    <property type="project" value="UniProtKB-UniRule"/>
</dbReference>
<evidence type="ECO:0000256" key="3">
    <source>
        <dbReference type="ARBA" id="ARBA00007786"/>
    </source>
</evidence>
<dbReference type="CDD" id="cd15798">
    <property type="entry name" value="PMEI-like_3"/>
    <property type="match status" value="1"/>
</dbReference>
<protein>
    <recommendedName>
        <fullName evidence="7">Pectinesterase</fullName>
        <ecNumber evidence="7">3.1.1.11</ecNumber>
    </recommendedName>
</protein>
<feature type="domain" description="Pectinesterase inhibitor" evidence="8">
    <location>
        <begin position="39"/>
        <end position="193"/>
    </location>
</feature>
<dbReference type="EMBL" id="JAGFBR010000002">
    <property type="protein sequence ID" value="KAH0470177.1"/>
    <property type="molecule type" value="Genomic_DNA"/>
</dbReference>
<feature type="active site" evidence="6">
    <location>
        <position position="352"/>
    </location>
</feature>
<organism evidence="9 10">
    <name type="scientific">Dendrobium chrysotoxum</name>
    <name type="common">Orchid</name>
    <dbReference type="NCBI Taxonomy" id="161865"/>
    <lineage>
        <taxon>Eukaryota</taxon>
        <taxon>Viridiplantae</taxon>
        <taxon>Streptophyta</taxon>
        <taxon>Embryophyta</taxon>
        <taxon>Tracheophyta</taxon>
        <taxon>Spermatophyta</taxon>
        <taxon>Magnoliopsida</taxon>
        <taxon>Liliopsida</taxon>
        <taxon>Asparagales</taxon>
        <taxon>Orchidaceae</taxon>
        <taxon>Epidendroideae</taxon>
        <taxon>Malaxideae</taxon>
        <taxon>Dendrobiinae</taxon>
        <taxon>Dendrobium</taxon>
    </lineage>
</organism>
<accession>A0AAV7HR92</accession>
<dbReference type="GO" id="GO:0045490">
    <property type="term" value="P:pectin catabolic process"/>
    <property type="evidence" value="ECO:0007669"/>
    <property type="project" value="UniProtKB-UniRule"/>
</dbReference>
<comment type="similarity">
    <text evidence="3">In the C-terminal section; belongs to the pectinesterase family.</text>
</comment>
<name>A0AAV7HR92_DENCH</name>
<evidence type="ECO:0000256" key="7">
    <source>
        <dbReference type="RuleBase" id="RU000589"/>
    </source>
</evidence>
<keyword evidence="5 7" id="KW-0063">Aspartyl esterase</keyword>
<gene>
    <name evidence="9" type="ORF">IEQ34_001735</name>
</gene>
<evidence type="ECO:0000256" key="5">
    <source>
        <dbReference type="ARBA" id="ARBA00023085"/>
    </source>
</evidence>
<evidence type="ECO:0000313" key="9">
    <source>
        <dbReference type="EMBL" id="KAH0470177.1"/>
    </source>
</evidence>
<dbReference type="InterPro" id="IPR035513">
    <property type="entry name" value="Invertase/methylesterase_inhib"/>
</dbReference>
<comment type="catalytic activity">
    <reaction evidence="7">
        <text>[(1-&gt;4)-alpha-D-galacturonosyl methyl ester](n) + n H2O = [(1-&gt;4)-alpha-D-galacturonosyl](n) + n methanol + n H(+)</text>
        <dbReference type="Rhea" id="RHEA:22380"/>
        <dbReference type="Rhea" id="RHEA-COMP:14570"/>
        <dbReference type="Rhea" id="RHEA-COMP:14573"/>
        <dbReference type="ChEBI" id="CHEBI:15377"/>
        <dbReference type="ChEBI" id="CHEBI:15378"/>
        <dbReference type="ChEBI" id="CHEBI:17790"/>
        <dbReference type="ChEBI" id="CHEBI:140522"/>
        <dbReference type="ChEBI" id="CHEBI:140523"/>
        <dbReference type="EC" id="3.1.1.11"/>
    </reaction>
</comment>
<dbReference type="PANTHER" id="PTHR31707">
    <property type="entry name" value="PECTINESTERASE"/>
    <property type="match status" value="1"/>
</dbReference>
<comment type="similarity">
    <text evidence="2">In the N-terminal section; belongs to the PMEI family.</text>
</comment>
<dbReference type="Pfam" id="PF04043">
    <property type="entry name" value="PMEI"/>
    <property type="match status" value="1"/>
</dbReference>
<dbReference type="NCBIfam" id="TIGR01614">
    <property type="entry name" value="PME_inhib"/>
    <property type="match status" value="1"/>
</dbReference>
<sequence length="515" mass="56289">MSARIPKSKLLIPPTFLLIVLLLYTSTTTCSSSFPLPSAAAATAALHCQSTLFPNLCLSTLLSIPNLSTTPLPSIISSAVNSTAAAVISSSHNCSTILRRHHLSPRQRLALSDCIELLDATLDDLHLAVSDLRQSSSHRRCRADLSTFLSAAITNQFTCLDGFAFVPEQESIRPQIQRRMVKIYRHVSNALALSKKIMNRKFPTWLTRRDRHLLQAPAPAPAPATSIVADLVVAKDGSGNYTTVGEAVAAAPNKSATRFVIYIKAGELQHFGVLLYFDVKNGVLAVVGKGFIARDLTVENAAGPTKHQAVALRCGADLSAFYRCSFVGYQDTLYVHSLRQFYRDCDIYGTVDFIFGDAAALFQNCNLYARKPDPNQNPIFTAQGREDPNQNTGISIQRCKITSAADLIPVESDFQSYLGRPWKKYSRTVVMESYIGTLIEPAGWSEWNGSLGVDTLFYGEYMNRGPGSNVSGRVNWSGYKAINNSAEALNFTVGSFIQGDEWLGAYSVPFFSGLS</sequence>
<feature type="signal peptide" evidence="7">
    <location>
        <begin position="1"/>
        <end position="31"/>
    </location>
</feature>
<reference evidence="9 10" key="1">
    <citation type="journal article" date="2021" name="Hortic Res">
        <title>Chromosome-scale assembly of the Dendrobium chrysotoxum genome enhances the understanding of orchid evolution.</title>
        <authorList>
            <person name="Zhang Y."/>
            <person name="Zhang G.Q."/>
            <person name="Zhang D."/>
            <person name="Liu X.D."/>
            <person name="Xu X.Y."/>
            <person name="Sun W.H."/>
            <person name="Yu X."/>
            <person name="Zhu X."/>
            <person name="Wang Z.W."/>
            <person name="Zhao X."/>
            <person name="Zhong W.Y."/>
            <person name="Chen H."/>
            <person name="Yin W.L."/>
            <person name="Huang T."/>
            <person name="Niu S.C."/>
            <person name="Liu Z.J."/>
        </authorList>
    </citation>
    <scope>NUCLEOTIDE SEQUENCE [LARGE SCALE GENOMIC DNA]</scope>
    <source>
        <strain evidence="9">Lindl</strain>
    </source>
</reference>
<evidence type="ECO:0000259" key="8">
    <source>
        <dbReference type="SMART" id="SM00856"/>
    </source>
</evidence>
<evidence type="ECO:0000256" key="4">
    <source>
        <dbReference type="ARBA" id="ARBA00022801"/>
    </source>
</evidence>
<comment type="caution">
    <text evidence="9">The sequence shown here is derived from an EMBL/GenBank/DDBJ whole genome shotgun (WGS) entry which is preliminary data.</text>
</comment>
<dbReference type="SUPFAM" id="SSF51126">
    <property type="entry name" value="Pectin lyase-like"/>
    <property type="match status" value="1"/>
</dbReference>
<dbReference type="Proteomes" id="UP000775213">
    <property type="component" value="Unassembled WGS sequence"/>
</dbReference>
<evidence type="ECO:0000256" key="1">
    <source>
        <dbReference type="ARBA" id="ARBA00005184"/>
    </source>
</evidence>
<dbReference type="Gene3D" id="2.160.20.10">
    <property type="entry name" value="Single-stranded right-handed beta-helix, Pectin lyase-like"/>
    <property type="match status" value="2"/>
</dbReference>
<comment type="pathway">
    <text evidence="1 7">Glycan metabolism; pectin degradation; 2-dehydro-3-deoxy-D-gluconate from pectin: step 1/5.</text>
</comment>
<keyword evidence="7" id="KW-0732">Signal</keyword>